<keyword evidence="4 5" id="KW-0472">Membrane</keyword>
<evidence type="ECO:0000313" key="6">
    <source>
        <dbReference type="EMBL" id="KAF2252357.1"/>
    </source>
</evidence>
<dbReference type="SUPFAM" id="SSF103473">
    <property type="entry name" value="MFS general substrate transporter"/>
    <property type="match status" value="1"/>
</dbReference>
<proteinExistence type="predicted"/>
<name>A0A6A6IQ23_9PLEO</name>
<dbReference type="Gene3D" id="1.20.1250.20">
    <property type="entry name" value="MFS general substrate transporter like domains"/>
    <property type="match status" value="1"/>
</dbReference>
<dbReference type="OrthoDB" id="194139at2759"/>
<feature type="transmembrane region" description="Helical" evidence="5">
    <location>
        <begin position="208"/>
        <end position="227"/>
    </location>
</feature>
<feature type="transmembrane region" description="Helical" evidence="5">
    <location>
        <begin position="434"/>
        <end position="454"/>
    </location>
</feature>
<dbReference type="RefSeq" id="XP_033687361.1">
    <property type="nucleotide sequence ID" value="XM_033835375.1"/>
</dbReference>
<feature type="transmembrane region" description="Helical" evidence="5">
    <location>
        <begin position="301"/>
        <end position="326"/>
    </location>
</feature>
<organism evidence="6 7">
    <name type="scientific">Trematosphaeria pertusa</name>
    <dbReference type="NCBI Taxonomy" id="390896"/>
    <lineage>
        <taxon>Eukaryota</taxon>
        <taxon>Fungi</taxon>
        <taxon>Dikarya</taxon>
        <taxon>Ascomycota</taxon>
        <taxon>Pezizomycotina</taxon>
        <taxon>Dothideomycetes</taxon>
        <taxon>Pleosporomycetidae</taxon>
        <taxon>Pleosporales</taxon>
        <taxon>Massarineae</taxon>
        <taxon>Trematosphaeriaceae</taxon>
        <taxon>Trematosphaeria</taxon>
    </lineage>
</organism>
<feature type="transmembrane region" description="Helical" evidence="5">
    <location>
        <begin position="376"/>
        <end position="392"/>
    </location>
</feature>
<dbReference type="InterPro" id="IPR036259">
    <property type="entry name" value="MFS_trans_sf"/>
</dbReference>
<evidence type="ECO:0000313" key="7">
    <source>
        <dbReference type="Proteomes" id="UP000800094"/>
    </source>
</evidence>
<feature type="transmembrane region" description="Helical" evidence="5">
    <location>
        <begin position="181"/>
        <end position="202"/>
    </location>
</feature>
<evidence type="ECO:0000256" key="5">
    <source>
        <dbReference type="SAM" id="Phobius"/>
    </source>
</evidence>
<gene>
    <name evidence="6" type="ORF">BU26DRAFT_602754</name>
</gene>
<feature type="transmembrane region" description="Helical" evidence="5">
    <location>
        <begin position="12"/>
        <end position="34"/>
    </location>
</feature>
<feature type="transmembrane region" description="Helical" evidence="5">
    <location>
        <begin position="263"/>
        <end position="281"/>
    </location>
</feature>
<accession>A0A6A6IQ23</accession>
<feature type="transmembrane region" description="Helical" evidence="5">
    <location>
        <begin position="84"/>
        <end position="104"/>
    </location>
</feature>
<dbReference type="AlphaFoldDB" id="A0A6A6IQ23"/>
<evidence type="ECO:0000256" key="3">
    <source>
        <dbReference type="ARBA" id="ARBA00022989"/>
    </source>
</evidence>
<dbReference type="Proteomes" id="UP000800094">
    <property type="component" value="Unassembled WGS sequence"/>
</dbReference>
<reference evidence="6" key="1">
    <citation type="journal article" date="2020" name="Stud. Mycol.">
        <title>101 Dothideomycetes genomes: a test case for predicting lifestyles and emergence of pathogens.</title>
        <authorList>
            <person name="Haridas S."/>
            <person name="Albert R."/>
            <person name="Binder M."/>
            <person name="Bloem J."/>
            <person name="Labutti K."/>
            <person name="Salamov A."/>
            <person name="Andreopoulos B."/>
            <person name="Baker S."/>
            <person name="Barry K."/>
            <person name="Bills G."/>
            <person name="Bluhm B."/>
            <person name="Cannon C."/>
            <person name="Castanera R."/>
            <person name="Culley D."/>
            <person name="Daum C."/>
            <person name="Ezra D."/>
            <person name="Gonzalez J."/>
            <person name="Henrissat B."/>
            <person name="Kuo A."/>
            <person name="Liang C."/>
            <person name="Lipzen A."/>
            <person name="Lutzoni F."/>
            <person name="Magnuson J."/>
            <person name="Mondo S."/>
            <person name="Nolan M."/>
            <person name="Ohm R."/>
            <person name="Pangilinan J."/>
            <person name="Park H.-J."/>
            <person name="Ramirez L."/>
            <person name="Alfaro M."/>
            <person name="Sun H."/>
            <person name="Tritt A."/>
            <person name="Yoshinaga Y."/>
            <person name="Zwiers L.-H."/>
            <person name="Turgeon B."/>
            <person name="Goodwin S."/>
            <person name="Spatafora J."/>
            <person name="Crous P."/>
            <person name="Grigoriev I."/>
        </authorList>
    </citation>
    <scope>NUCLEOTIDE SEQUENCE</scope>
    <source>
        <strain evidence="6">CBS 122368</strain>
    </source>
</reference>
<feature type="transmembrane region" description="Helical" evidence="5">
    <location>
        <begin position="150"/>
        <end position="169"/>
    </location>
</feature>
<feature type="transmembrane region" description="Helical" evidence="5">
    <location>
        <begin position="399"/>
        <end position="422"/>
    </location>
</feature>
<dbReference type="InterPro" id="IPR011701">
    <property type="entry name" value="MFS"/>
</dbReference>
<keyword evidence="2 5" id="KW-0812">Transmembrane</keyword>
<dbReference type="GO" id="GO:0016020">
    <property type="term" value="C:membrane"/>
    <property type="evidence" value="ECO:0007669"/>
    <property type="project" value="UniProtKB-SubCell"/>
</dbReference>
<comment type="subcellular location">
    <subcellularLocation>
        <location evidence="1">Membrane</location>
        <topology evidence="1">Multi-pass membrane protein</topology>
    </subcellularLocation>
</comment>
<keyword evidence="7" id="KW-1185">Reference proteome</keyword>
<dbReference type="GeneID" id="54588705"/>
<evidence type="ECO:0000256" key="2">
    <source>
        <dbReference type="ARBA" id="ARBA00022692"/>
    </source>
</evidence>
<dbReference type="PANTHER" id="PTHR23507">
    <property type="entry name" value="ZGC:174356"/>
    <property type="match status" value="1"/>
</dbReference>
<keyword evidence="3 5" id="KW-1133">Transmembrane helix</keyword>
<feature type="transmembrane region" description="Helical" evidence="5">
    <location>
        <begin position="116"/>
        <end position="138"/>
    </location>
</feature>
<dbReference type="Pfam" id="PF07690">
    <property type="entry name" value="MFS_1"/>
    <property type="match status" value="1"/>
</dbReference>
<dbReference type="EMBL" id="ML987192">
    <property type="protein sequence ID" value="KAF2252357.1"/>
    <property type="molecule type" value="Genomic_DNA"/>
</dbReference>
<dbReference type="GO" id="GO:0022857">
    <property type="term" value="F:transmembrane transporter activity"/>
    <property type="evidence" value="ECO:0007669"/>
    <property type="project" value="InterPro"/>
</dbReference>
<protein>
    <submittedName>
        <fullName evidence="6">MFS general substrate transporter</fullName>
    </submittedName>
</protein>
<dbReference type="PANTHER" id="PTHR23507:SF1">
    <property type="entry name" value="FI18259P1-RELATED"/>
    <property type="match status" value="1"/>
</dbReference>
<sequence>MHLSSRLCRLAAKARAFALRPPTFAYIFLLIVFLELEESVQRAPTIRLLENAICLQHYHRQAGHDGIEERMCKIPPIQSRLAHIRGFLSLFDALPVVFFASFFGSLADRIGRRFPFALAACGIVCQMAWIYMACSLWYRVPVETVWISSLFRLIGGGPNLAIALCLTMASDLSTDENRSKSFYRVFTASLVTDMIGPTIAYATLRHSLWLPYLVCSISLLCTFPVLIRMPETLAKRSDREDGEAQGPLERTGLTAYFKFLRDWRILVGVVTVFLAQFRQNTIEVLLPYASVRFNLELGETATMLSVVSAVNIFVFLILLPWATTFLQQKVGLSAHLVNIYTARTSSAMLAVGAAMLAAAPNVALVVFALVIYATGFGVRLSILAVVTAFVSSTTETARLYTLVATTDAIAHMIASPLLQYIWGRALQIGGQWLILPFIVLMGIFILAFLTSCLLREQGVNQSETTCNDDEEPLLAQDGAALEAEHSLAFVT</sequence>
<feature type="transmembrane region" description="Helical" evidence="5">
    <location>
        <begin position="347"/>
        <end position="370"/>
    </location>
</feature>
<evidence type="ECO:0000256" key="1">
    <source>
        <dbReference type="ARBA" id="ARBA00004141"/>
    </source>
</evidence>
<evidence type="ECO:0000256" key="4">
    <source>
        <dbReference type="ARBA" id="ARBA00023136"/>
    </source>
</evidence>